<dbReference type="Proteomes" id="UP001220610">
    <property type="component" value="Chromosome"/>
</dbReference>
<evidence type="ECO:0000256" key="10">
    <source>
        <dbReference type="SAM" id="MobiDB-lite"/>
    </source>
</evidence>
<evidence type="ECO:0000256" key="9">
    <source>
        <dbReference type="PROSITE-ProRule" id="PRU00560"/>
    </source>
</evidence>
<dbReference type="GO" id="GO:0031297">
    <property type="term" value="P:replication fork processing"/>
    <property type="evidence" value="ECO:0007669"/>
    <property type="project" value="TreeGrafter"/>
</dbReference>
<dbReference type="PANTHER" id="PTHR11070">
    <property type="entry name" value="UVRD / RECB / PCRA DNA HELICASE FAMILY MEMBER"/>
    <property type="match status" value="1"/>
</dbReference>
<keyword evidence="12" id="KW-0269">Exonuclease</keyword>
<evidence type="ECO:0000256" key="5">
    <source>
        <dbReference type="ARBA" id="ARBA00023235"/>
    </source>
</evidence>
<feature type="binding site" evidence="9">
    <location>
        <begin position="38"/>
        <end position="45"/>
    </location>
    <ligand>
        <name>ATP</name>
        <dbReference type="ChEBI" id="CHEBI:30616"/>
    </ligand>
</feature>
<keyword evidence="12" id="KW-0540">Nuclease</keyword>
<dbReference type="SUPFAM" id="SSF52540">
    <property type="entry name" value="P-loop containing nucleoside triphosphate hydrolases"/>
    <property type="match status" value="1"/>
</dbReference>
<dbReference type="GO" id="GO:0000724">
    <property type="term" value="P:double-strand break repair via homologous recombination"/>
    <property type="evidence" value="ECO:0007669"/>
    <property type="project" value="TreeGrafter"/>
</dbReference>
<proteinExistence type="predicted"/>
<dbReference type="InterPro" id="IPR027417">
    <property type="entry name" value="P-loop_NTPase"/>
</dbReference>
<dbReference type="EMBL" id="CP119311">
    <property type="protein sequence ID" value="WEK36080.1"/>
    <property type="molecule type" value="Genomic_DNA"/>
</dbReference>
<dbReference type="InterPro" id="IPR000212">
    <property type="entry name" value="DNA_helicase_UvrD/REP"/>
</dbReference>
<evidence type="ECO:0000259" key="11">
    <source>
        <dbReference type="PROSITE" id="PS51198"/>
    </source>
</evidence>
<evidence type="ECO:0000256" key="1">
    <source>
        <dbReference type="ARBA" id="ARBA00022741"/>
    </source>
</evidence>
<dbReference type="Gene3D" id="1.10.10.60">
    <property type="entry name" value="Homeodomain-like"/>
    <property type="match status" value="1"/>
</dbReference>
<dbReference type="Pfam" id="PF13361">
    <property type="entry name" value="UvrD_C"/>
    <property type="match status" value="1"/>
</dbReference>
<evidence type="ECO:0000256" key="3">
    <source>
        <dbReference type="ARBA" id="ARBA00022806"/>
    </source>
</evidence>
<gene>
    <name evidence="12" type="ORF">P0Y53_01080</name>
</gene>
<sequence>MSLRTMEAGSQQMAKGQQQLTEEQLAVIRTSGDIAINAVAGSGKTTTIIEYAASRPSTASILYLAFNRSVKMEALRRFEQRGLRNVRVETAHSLAFDYIVKGSGYKVSQQEYRTHEIVEMLGLEGLGERHTEYIIASHISKFITYFCNSDKAKVQELNYLDTIADKAARSFAQKYYPQIEGGTRQLLAKMDRREIAITHDFYLKKFQLSAPQLPYDYILFDEAQDASAAMLAVFLQQKRAVKVIVGDTHQQIYGWRHAVNSLDRAEFSTLQLSASFRFPQEMAELATQVLTLKEKLYKDFQPASLQGKGKAAQYKTNATIARSNLGLLLNAIEYVTENRKVKSIYFEGNINTYTYADEGASLYDVLNLANNKPDKIRDKLIRSMNSLDDLEEYIEKTEDQQLAMMLEVVKEYGDGIYDMLRSLKDLHCADADKATADMIFSTVHRAKGMEYDTVYLVNDFINQGKIKKAKADAIVAKEPMPVARLNEEVNLLYVAITRAKSKLHIPDGLVPDGVPLSDRIVRVQAGSAETGKKTGSVGRSAGYQRPVGNKSYGSTDKRSLYADAGKYWTAAQDEELQELYETFHSLADIAESFGRTKGAIIARLKKLGLMD</sequence>
<name>A0AAJ6BFV9_9BACT</name>
<dbReference type="Gene3D" id="3.40.50.300">
    <property type="entry name" value="P-loop containing nucleotide triphosphate hydrolases"/>
    <property type="match status" value="2"/>
</dbReference>
<dbReference type="GO" id="GO:0005524">
    <property type="term" value="F:ATP binding"/>
    <property type="evidence" value="ECO:0007669"/>
    <property type="project" value="UniProtKB-UniRule"/>
</dbReference>
<organism evidence="12 13">
    <name type="scientific">Candidatus Pseudobacter hemicellulosilyticus</name>
    <dbReference type="NCBI Taxonomy" id="3121375"/>
    <lineage>
        <taxon>Bacteria</taxon>
        <taxon>Pseudomonadati</taxon>
        <taxon>Bacteroidota</taxon>
        <taxon>Chitinophagia</taxon>
        <taxon>Chitinophagales</taxon>
        <taxon>Chitinophagaceae</taxon>
        <taxon>Pseudobacter</taxon>
    </lineage>
</organism>
<dbReference type="GO" id="GO:0004527">
    <property type="term" value="F:exonuclease activity"/>
    <property type="evidence" value="ECO:0007669"/>
    <property type="project" value="UniProtKB-KW"/>
</dbReference>
<evidence type="ECO:0000313" key="13">
    <source>
        <dbReference type="Proteomes" id="UP001220610"/>
    </source>
</evidence>
<dbReference type="AlphaFoldDB" id="A0AAJ6BFV9"/>
<comment type="catalytic activity">
    <reaction evidence="8">
        <text>ATP + H2O = ADP + phosphate + H(+)</text>
        <dbReference type="Rhea" id="RHEA:13065"/>
        <dbReference type="ChEBI" id="CHEBI:15377"/>
        <dbReference type="ChEBI" id="CHEBI:15378"/>
        <dbReference type="ChEBI" id="CHEBI:30616"/>
        <dbReference type="ChEBI" id="CHEBI:43474"/>
        <dbReference type="ChEBI" id="CHEBI:456216"/>
        <dbReference type="EC" id="5.6.2.4"/>
    </reaction>
</comment>
<dbReference type="PROSITE" id="PS51198">
    <property type="entry name" value="UVRD_HELICASE_ATP_BIND"/>
    <property type="match status" value="1"/>
</dbReference>
<dbReference type="GO" id="GO:0043138">
    <property type="term" value="F:3'-5' DNA helicase activity"/>
    <property type="evidence" value="ECO:0007669"/>
    <property type="project" value="TreeGrafter"/>
</dbReference>
<evidence type="ECO:0000256" key="6">
    <source>
        <dbReference type="ARBA" id="ARBA00034617"/>
    </source>
</evidence>
<dbReference type="Pfam" id="PF00580">
    <property type="entry name" value="UvrD-helicase"/>
    <property type="match status" value="1"/>
</dbReference>
<dbReference type="GO" id="GO:0003677">
    <property type="term" value="F:DNA binding"/>
    <property type="evidence" value="ECO:0007669"/>
    <property type="project" value="InterPro"/>
</dbReference>
<accession>A0AAJ6BFV9</accession>
<evidence type="ECO:0000256" key="4">
    <source>
        <dbReference type="ARBA" id="ARBA00022840"/>
    </source>
</evidence>
<keyword evidence="1 9" id="KW-0547">Nucleotide-binding</keyword>
<keyword evidence="4 9" id="KW-0067">ATP-binding</keyword>
<dbReference type="InterPro" id="IPR014017">
    <property type="entry name" value="DNA_helicase_UvrD-like_C"/>
</dbReference>
<evidence type="ECO:0000256" key="7">
    <source>
        <dbReference type="ARBA" id="ARBA00034808"/>
    </source>
</evidence>
<feature type="domain" description="UvrD-like helicase ATP-binding" evidence="11">
    <location>
        <begin position="17"/>
        <end position="299"/>
    </location>
</feature>
<protein>
    <recommendedName>
        <fullName evidence="7">DNA 3'-5' helicase</fullName>
        <ecNumber evidence="7">5.6.2.4</ecNumber>
    </recommendedName>
</protein>
<dbReference type="InterPro" id="IPR014016">
    <property type="entry name" value="UvrD-like_ATP-bd"/>
</dbReference>
<evidence type="ECO:0000256" key="2">
    <source>
        <dbReference type="ARBA" id="ARBA00022801"/>
    </source>
</evidence>
<dbReference type="EC" id="5.6.2.4" evidence="7"/>
<feature type="region of interest" description="Disordered" evidence="10">
    <location>
        <begin position="527"/>
        <end position="554"/>
    </location>
</feature>
<evidence type="ECO:0000313" key="12">
    <source>
        <dbReference type="EMBL" id="WEK36080.1"/>
    </source>
</evidence>
<reference evidence="12" key="1">
    <citation type="submission" date="2023-03" db="EMBL/GenBank/DDBJ databases">
        <title>Andean soil-derived lignocellulolytic bacterial consortium as a source of novel taxa and putative plastic-active enzymes.</title>
        <authorList>
            <person name="Diaz-Garcia L."/>
            <person name="Chuvochina M."/>
            <person name="Feuerriegel G."/>
            <person name="Bunk B."/>
            <person name="Sproer C."/>
            <person name="Streit W.R."/>
            <person name="Rodriguez L.M."/>
            <person name="Overmann J."/>
            <person name="Jimenez D.J."/>
        </authorList>
    </citation>
    <scope>NUCLEOTIDE SEQUENCE</scope>
    <source>
        <strain evidence="12">MAG 7</strain>
    </source>
</reference>
<evidence type="ECO:0000256" key="8">
    <source>
        <dbReference type="ARBA" id="ARBA00048988"/>
    </source>
</evidence>
<keyword evidence="2 9" id="KW-0378">Hydrolase</keyword>
<comment type="catalytic activity">
    <reaction evidence="6">
        <text>Couples ATP hydrolysis with the unwinding of duplex DNA by translocating in the 3'-5' direction.</text>
        <dbReference type="EC" id="5.6.2.4"/>
    </reaction>
</comment>
<dbReference type="PANTHER" id="PTHR11070:SF30">
    <property type="entry name" value="F-BOX DNA HELICASE 1"/>
    <property type="match status" value="1"/>
</dbReference>
<keyword evidence="5" id="KW-0413">Isomerase</keyword>
<keyword evidence="3 9" id="KW-0347">Helicase</keyword>